<dbReference type="GO" id="GO:0006508">
    <property type="term" value="P:proteolysis"/>
    <property type="evidence" value="ECO:0007669"/>
    <property type="project" value="InterPro"/>
</dbReference>
<dbReference type="InParanoid" id="A0A1W4WTH8"/>
<dbReference type="KEGG" id="apln:108736032"/>
<feature type="region of interest" description="Disordered" evidence="3">
    <location>
        <begin position="255"/>
        <end position="416"/>
    </location>
</feature>
<evidence type="ECO:0000259" key="5">
    <source>
        <dbReference type="PROSITE" id="PS50240"/>
    </source>
</evidence>
<dbReference type="AlphaFoldDB" id="A0A1W4WTH8"/>
<organism evidence="6 7">
    <name type="scientific">Agrilus planipennis</name>
    <name type="common">Emerald ash borer</name>
    <name type="synonym">Agrilus marcopoli</name>
    <dbReference type="NCBI Taxonomy" id="224129"/>
    <lineage>
        <taxon>Eukaryota</taxon>
        <taxon>Metazoa</taxon>
        <taxon>Ecdysozoa</taxon>
        <taxon>Arthropoda</taxon>
        <taxon>Hexapoda</taxon>
        <taxon>Insecta</taxon>
        <taxon>Pterygota</taxon>
        <taxon>Neoptera</taxon>
        <taxon>Endopterygota</taxon>
        <taxon>Coleoptera</taxon>
        <taxon>Polyphaga</taxon>
        <taxon>Elateriformia</taxon>
        <taxon>Buprestoidea</taxon>
        <taxon>Buprestidae</taxon>
        <taxon>Agrilinae</taxon>
        <taxon>Agrilus</taxon>
    </lineage>
</organism>
<dbReference type="SMART" id="SM00020">
    <property type="entry name" value="Tryp_SPc"/>
    <property type="match status" value="1"/>
</dbReference>
<feature type="compositionally biased region" description="Polar residues" evidence="3">
    <location>
        <begin position="370"/>
        <end position="396"/>
    </location>
</feature>
<dbReference type="Proteomes" id="UP000192223">
    <property type="component" value="Unplaced"/>
</dbReference>
<evidence type="ECO:0000256" key="2">
    <source>
        <dbReference type="ARBA" id="ARBA00024195"/>
    </source>
</evidence>
<dbReference type="InterPro" id="IPR051487">
    <property type="entry name" value="Ser/Thr_Proteases_Immune/Dev"/>
</dbReference>
<dbReference type="PANTHER" id="PTHR24256">
    <property type="entry name" value="TRYPTASE-RELATED"/>
    <property type="match status" value="1"/>
</dbReference>
<evidence type="ECO:0000313" key="7">
    <source>
        <dbReference type="RefSeq" id="XP_018323802.1"/>
    </source>
</evidence>
<dbReference type="PROSITE" id="PS50240">
    <property type="entry name" value="TRYPSIN_DOM"/>
    <property type="match status" value="1"/>
</dbReference>
<name>A0A1W4WTH8_AGRPL</name>
<protein>
    <submittedName>
        <fullName evidence="7">Chymotrypsin-like elastase family member 1</fullName>
    </submittedName>
</protein>
<dbReference type="Gene3D" id="2.40.10.10">
    <property type="entry name" value="Trypsin-like serine proteases"/>
    <property type="match status" value="1"/>
</dbReference>
<dbReference type="RefSeq" id="XP_018323802.1">
    <property type="nucleotide sequence ID" value="XM_018468300.1"/>
</dbReference>
<keyword evidence="6" id="KW-1185">Reference proteome</keyword>
<sequence length="429" mass="47755">MNFLFLFLTVPIVAGSPLIHLAKRSVTAQRNQFPYHVQLVYTYKIPLISRCSGATISENYVLTTANCATTPPTSVIAGILERHEISPHRQMVKVKKVKIHPLYIRLRGIYNVALIHLDFPLKFNSAVNKIDLPPPDYEIKGTAQQTGWEWRLLFPNYKLQVTEKQLIRCSFRKFSLNPFNWNAKLIQKRILCAKGEGPLSECKKDSGEPLVQDKYLIGLSITDVTKCKLFASTSVYANVLAYVSWLRNEMGEILPSESTTTPSLEGITKAPTVGTRRSSEQSRALFPEPKVRTKPSLDDSAGIPFESSPKPSLKESTPKPSEEESSSPSSKTTTGQTYEVTTNPPLDGSTAPSSDVYTVASEESGRSIPEESSSTEHTTPNEIFSDEPSQSTSEEFSSAKEPALNETPSEESGESILKNFYYQYIEIRT</sequence>
<dbReference type="InterPro" id="IPR043504">
    <property type="entry name" value="Peptidase_S1_PA_chymotrypsin"/>
</dbReference>
<feature type="domain" description="Peptidase S1" evidence="5">
    <location>
        <begin position="12"/>
        <end position="251"/>
    </location>
</feature>
<dbReference type="OrthoDB" id="7840639at2759"/>
<dbReference type="STRING" id="224129.A0A1W4WTH8"/>
<dbReference type="InterPro" id="IPR001254">
    <property type="entry name" value="Trypsin_dom"/>
</dbReference>
<dbReference type="GO" id="GO:0004252">
    <property type="term" value="F:serine-type endopeptidase activity"/>
    <property type="evidence" value="ECO:0007669"/>
    <property type="project" value="InterPro"/>
</dbReference>
<feature type="signal peptide" evidence="4">
    <location>
        <begin position="1"/>
        <end position="15"/>
    </location>
</feature>
<evidence type="ECO:0000256" key="4">
    <source>
        <dbReference type="SAM" id="SignalP"/>
    </source>
</evidence>
<comment type="similarity">
    <text evidence="2">Belongs to the peptidase S1 family. CLIP subfamily.</text>
</comment>
<evidence type="ECO:0000313" key="6">
    <source>
        <dbReference type="Proteomes" id="UP000192223"/>
    </source>
</evidence>
<keyword evidence="1" id="KW-1015">Disulfide bond</keyword>
<dbReference type="GeneID" id="108736032"/>
<accession>A0A1W4WTH8</accession>
<reference evidence="7" key="1">
    <citation type="submission" date="2025-08" db="UniProtKB">
        <authorList>
            <consortium name="RefSeq"/>
        </authorList>
    </citation>
    <scope>IDENTIFICATION</scope>
    <source>
        <tissue evidence="7">Entire body</tissue>
    </source>
</reference>
<dbReference type="InterPro" id="IPR009003">
    <property type="entry name" value="Peptidase_S1_PA"/>
</dbReference>
<keyword evidence="4" id="KW-0732">Signal</keyword>
<proteinExistence type="inferred from homology"/>
<feature type="compositionally biased region" description="Polar residues" evidence="3">
    <location>
        <begin position="335"/>
        <end position="356"/>
    </location>
</feature>
<gene>
    <name evidence="7" type="primary">LOC108736032</name>
</gene>
<feature type="compositionally biased region" description="Basic and acidic residues" evidence="3">
    <location>
        <begin position="312"/>
        <end position="322"/>
    </location>
</feature>
<evidence type="ECO:0000256" key="3">
    <source>
        <dbReference type="SAM" id="MobiDB-lite"/>
    </source>
</evidence>
<dbReference type="Pfam" id="PF00089">
    <property type="entry name" value="Trypsin"/>
    <property type="match status" value="1"/>
</dbReference>
<dbReference type="SUPFAM" id="SSF50494">
    <property type="entry name" value="Trypsin-like serine proteases"/>
    <property type="match status" value="1"/>
</dbReference>
<evidence type="ECO:0000256" key="1">
    <source>
        <dbReference type="ARBA" id="ARBA00023157"/>
    </source>
</evidence>
<feature type="chain" id="PRO_5012574322" evidence="4">
    <location>
        <begin position="16"/>
        <end position="429"/>
    </location>
</feature>